<dbReference type="GO" id="GO:0005634">
    <property type="term" value="C:nucleus"/>
    <property type="evidence" value="ECO:0007669"/>
    <property type="project" value="UniProtKB-SubCell"/>
</dbReference>
<dbReference type="Gene3D" id="1.10.10.60">
    <property type="entry name" value="Homeodomain-like"/>
    <property type="match status" value="2"/>
</dbReference>
<name>A0AAY4BQU0_9TELE</name>
<feature type="DNA-binding region" description="Homeobox" evidence="9">
    <location>
        <begin position="110"/>
        <end position="169"/>
    </location>
</feature>
<dbReference type="CDD" id="cd00086">
    <property type="entry name" value="homeodomain"/>
    <property type="match status" value="2"/>
</dbReference>
<dbReference type="SMART" id="SM00389">
    <property type="entry name" value="HOX"/>
    <property type="match status" value="2"/>
</dbReference>
<evidence type="ECO:0000256" key="7">
    <source>
        <dbReference type="ARBA" id="ARBA00023155"/>
    </source>
</evidence>
<dbReference type="PANTHER" id="PTHR45891">
    <property type="entry name" value="ZINC FINGER HOMEOBOX PROTEIN"/>
    <property type="match status" value="1"/>
</dbReference>
<proteinExistence type="predicted"/>
<evidence type="ECO:0000256" key="1">
    <source>
        <dbReference type="ARBA" id="ARBA00004123"/>
    </source>
</evidence>
<comment type="subcellular location">
    <subcellularLocation>
        <location evidence="1 9 10">Nucleus</location>
    </subcellularLocation>
</comment>
<evidence type="ECO:0000256" key="2">
    <source>
        <dbReference type="ARBA" id="ARBA00022723"/>
    </source>
</evidence>
<dbReference type="Ensembl" id="ENSDCDT00010028015.1">
    <property type="protein sequence ID" value="ENSDCDP00010023285.1"/>
    <property type="gene ID" value="ENSDCDG00010013975.1"/>
</dbReference>
<dbReference type="InterPro" id="IPR001356">
    <property type="entry name" value="HD"/>
</dbReference>
<keyword evidence="5" id="KW-0862">Zinc</keyword>
<evidence type="ECO:0000256" key="4">
    <source>
        <dbReference type="ARBA" id="ARBA00022771"/>
    </source>
</evidence>
<dbReference type="InterPro" id="IPR017970">
    <property type="entry name" value="Homeobox_CS"/>
</dbReference>
<dbReference type="GO" id="GO:0000981">
    <property type="term" value="F:DNA-binding transcription factor activity, RNA polymerase II-specific"/>
    <property type="evidence" value="ECO:0007669"/>
    <property type="project" value="InterPro"/>
</dbReference>
<accession>A0AAY4BQU0</accession>
<dbReference type="PANTHER" id="PTHR45891:SF4">
    <property type="entry name" value="ZINC FINGER HOMEOBOX PROTEIN 3"/>
    <property type="match status" value="1"/>
</dbReference>
<dbReference type="Proteomes" id="UP000694580">
    <property type="component" value="Unplaced"/>
</dbReference>
<organism evidence="12 13">
    <name type="scientific">Denticeps clupeoides</name>
    <name type="common">denticle herring</name>
    <dbReference type="NCBI Taxonomy" id="299321"/>
    <lineage>
        <taxon>Eukaryota</taxon>
        <taxon>Metazoa</taxon>
        <taxon>Chordata</taxon>
        <taxon>Craniata</taxon>
        <taxon>Vertebrata</taxon>
        <taxon>Euteleostomi</taxon>
        <taxon>Actinopterygii</taxon>
        <taxon>Neopterygii</taxon>
        <taxon>Teleostei</taxon>
        <taxon>Clupei</taxon>
        <taxon>Clupeiformes</taxon>
        <taxon>Denticipitoidei</taxon>
        <taxon>Denticipitidae</taxon>
        <taxon>Denticeps</taxon>
    </lineage>
</organism>
<evidence type="ECO:0000256" key="3">
    <source>
        <dbReference type="ARBA" id="ARBA00022737"/>
    </source>
</evidence>
<evidence type="ECO:0000256" key="10">
    <source>
        <dbReference type="RuleBase" id="RU000682"/>
    </source>
</evidence>
<feature type="domain" description="Homeobox" evidence="11">
    <location>
        <begin position="50"/>
        <end position="110"/>
    </location>
</feature>
<dbReference type="GO" id="GO:0008270">
    <property type="term" value="F:zinc ion binding"/>
    <property type="evidence" value="ECO:0007669"/>
    <property type="project" value="UniProtKB-KW"/>
</dbReference>
<evidence type="ECO:0000256" key="8">
    <source>
        <dbReference type="ARBA" id="ARBA00023242"/>
    </source>
</evidence>
<reference evidence="12" key="2">
    <citation type="submission" date="2025-09" db="UniProtKB">
        <authorList>
            <consortium name="Ensembl"/>
        </authorList>
    </citation>
    <scope>IDENTIFICATION</scope>
</reference>
<dbReference type="GO" id="GO:0000978">
    <property type="term" value="F:RNA polymerase II cis-regulatory region sequence-specific DNA binding"/>
    <property type="evidence" value="ECO:0007669"/>
    <property type="project" value="TreeGrafter"/>
</dbReference>
<protein>
    <recommendedName>
        <fullName evidence="11">Homeobox domain-containing protein</fullName>
    </recommendedName>
</protein>
<evidence type="ECO:0000313" key="12">
    <source>
        <dbReference type="Ensembl" id="ENSDCDP00010023285.1"/>
    </source>
</evidence>
<dbReference type="PROSITE" id="PS50071">
    <property type="entry name" value="HOMEOBOX_2"/>
    <property type="match status" value="2"/>
</dbReference>
<keyword evidence="8 9" id="KW-0539">Nucleus</keyword>
<evidence type="ECO:0000256" key="6">
    <source>
        <dbReference type="ARBA" id="ARBA00023125"/>
    </source>
</evidence>
<dbReference type="GO" id="GO:0045664">
    <property type="term" value="P:regulation of neuron differentiation"/>
    <property type="evidence" value="ECO:0007669"/>
    <property type="project" value="TreeGrafter"/>
</dbReference>
<feature type="DNA-binding region" description="Homeobox" evidence="9">
    <location>
        <begin position="52"/>
        <end position="111"/>
    </location>
</feature>
<keyword evidence="2" id="KW-0479">Metal-binding</keyword>
<keyword evidence="13" id="KW-1185">Reference proteome</keyword>
<dbReference type="GeneTree" id="ENSGT00940000156149"/>
<keyword evidence="4" id="KW-0863">Zinc-finger</keyword>
<sequence length="204" mass="23861">MDLPLFPPIMVQSLPLPALTPQMPAIDVGITHELAHLYHQQLTPALLQQQQGKRPRTRITDDQLRVLRQYFDINNSPNEEQIKEMADKSGLPQKVIKHWFRNTLFKERQHIKVETTITPEQLEVLYQKYLLDSNPTRNMLDHIAREVGLKKRVVQVWFQNTRARERKGQFRALGPAQAHRRCPEAVPIHQFPQLLPPQLPQKTQ</sequence>
<dbReference type="InterPro" id="IPR051968">
    <property type="entry name" value="ZnFinger_Homeobox_TR"/>
</dbReference>
<dbReference type="Pfam" id="PF00046">
    <property type="entry name" value="Homeodomain"/>
    <property type="match status" value="2"/>
</dbReference>
<dbReference type="AlphaFoldDB" id="A0AAY4BQU0"/>
<evidence type="ECO:0000259" key="11">
    <source>
        <dbReference type="PROSITE" id="PS50071"/>
    </source>
</evidence>
<dbReference type="PROSITE" id="PS00027">
    <property type="entry name" value="HOMEOBOX_1"/>
    <property type="match status" value="2"/>
</dbReference>
<evidence type="ECO:0000256" key="9">
    <source>
        <dbReference type="PROSITE-ProRule" id="PRU00108"/>
    </source>
</evidence>
<keyword evidence="7 9" id="KW-0371">Homeobox</keyword>
<dbReference type="FunFam" id="1.10.10.60:FF:000064">
    <property type="entry name" value="Zinc finger homeobox protein 4"/>
    <property type="match status" value="1"/>
</dbReference>
<dbReference type="SUPFAM" id="SSF46689">
    <property type="entry name" value="Homeodomain-like"/>
    <property type="match status" value="2"/>
</dbReference>
<evidence type="ECO:0000256" key="5">
    <source>
        <dbReference type="ARBA" id="ARBA00022833"/>
    </source>
</evidence>
<dbReference type="InterPro" id="IPR009057">
    <property type="entry name" value="Homeodomain-like_sf"/>
</dbReference>
<keyword evidence="6 9" id="KW-0238">DNA-binding</keyword>
<feature type="domain" description="Homeobox" evidence="11">
    <location>
        <begin position="108"/>
        <end position="168"/>
    </location>
</feature>
<evidence type="ECO:0000313" key="13">
    <source>
        <dbReference type="Proteomes" id="UP000694580"/>
    </source>
</evidence>
<keyword evidence="3" id="KW-0677">Repeat</keyword>
<reference evidence="12" key="1">
    <citation type="submission" date="2025-08" db="UniProtKB">
        <authorList>
            <consortium name="Ensembl"/>
        </authorList>
    </citation>
    <scope>IDENTIFICATION</scope>
</reference>